<keyword evidence="3" id="KW-1185">Reference proteome</keyword>
<reference evidence="2 3" key="1">
    <citation type="journal article" date="2024" name="Commun. Biol.">
        <title>Comparative genomic analysis of thermophilic fungi reveals convergent evolutionary adaptations and gene losses.</title>
        <authorList>
            <person name="Steindorff A.S."/>
            <person name="Aguilar-Pontes M.V."/>
            <person name="Robinson A.J."/>
            <person name="Andreopoulos B."/>
            <person name="LaButti K."/>
            <person name="Kuo A."/>
            <person name="Mondo S."/>
            <person name="Riley R."/>
            <person name="Otillar R."/>
            <person name="Haridas S."/>
            <person name="Lipzen A."/>
            <person name="Grimwood J."/>
            <person name="Schmutz J."/>
            <person name="Clum A."/>
            <person name="Reid I.D."/>
            <person name="Moisan M.C."/>
            <person name="Butler G."/>
            <person name="Nguyen T.T.M."/>
            <person name="Dewar K."/>
            <person name="Conant G."/>
            <person name="Drula E."/>
            <person name="Henrissat B."/>
            <person name="Hansel C."/>
            <person name="Singer S."/>
            <person name="Hutchinson M.I."/>
            <person name="de Vries R.P."/>
            <person name="Natvig D.O."/>
            <person name="Powell A.J."/>
            <person name="Tsang A."/>
            <person name="Grigoriev I.V."/>
        </authorList>
    </citation>
    <scope>NUCLEOTIDE SEQUENCE [LARGE SCALE GENOMIC DNA]</scope>
    <source>
        <strain evidence="2 3">CBS 494.80</strain>
    </source>
</reference>
<accession>A0ABR4CYX3</accession>
<comment type="caution">
    <text evidence="2">The sequence shown here is derived from an EMBL/GenBank/DDBJ whole genome shotgun (WGS) entry which is preliminary data.</text>
</comment>
<protein>
    <submittedName>
        <fullName evidence="2">Uncharacterized protein</fullName>
    </submittedName>
</protein>
<gene>
    <name evidence="2" type="ORF">VTL71DRAFT_8825</name>
</gene>
<evidence type="ECO:0000256" key="1">
    <source>
        <dbReference type="SAM" id="MobiDB-lite"/>
    </source>
</evidence>
<feature type="region of interest" description="Disordered" evidence="1">
    <location>
        <begin position="143"/>
        <end position="171"/>
    </location>
</feature>
<proteinExistence type="predicted"/>
<dbReference type="EMBL" id="JAZHXI010000002">
    <property type="protein sequence ID" value="KAL2075045.1"/>
    <property type="molecule type" value="Genomic_DNA"/>
</dbReference>
<organism evidence="2 3">
    <name type="scientific">Oculimacula yallundae</name>
    <dbReference type="NCBI Taxonomy" id="86028"/>
    <lineage>
        <taxon>Eukaryota</taxon>
        <taxon>Fungi</taxon>
        <taxon>Dikarya</taxon>
        <taxon>Ascomycota</taxon>
        <taxon>Pezizomycotina</taxon>
        <taxon>Leotiomycetes</taxon>
        <taxon>Helotiales</taxon>
        <taxon>Ploettnerulaceae</taxon>
        <taxon>Oculimacula</taxon>
    </lineage>
</organism>
<name>A0ABR4CYX3_9HELO</name>
<dbReference type="Proteomes" id="UP001595075">
    <property type="component" value="Unassembled WGS sequence"/>
</dbReference>
<evidence type="ECO:0000313" key="2">
    <source>
        <dbReference type="EMBL" id="KAL2075045.1"/>
    </source>
</evidence>
<sequence>MSANQCGRYPFGILGNPVIYEKFSVCSLRAEGMRGLYDVITKCCPPGSTIRHFQCWNYCAVEESAFPIWLSCVSEAIDTTEGSHCQRADESPVSTATSFPISYQQPVSPAPQNFPSFTTAASTTQSTIPSSVEVSTTQLPTLAERTTPTPPVASRNTSINGTAPPVQVTGSAPKNTKTLELSIGGALCALLALSAFAL</sequence>
<evidence type="ECO:0000313" key="3">
    <source>
        <dbReference type="Proteomes" id="UP001595075"/>
    </source>
</evidence>